<dbReference type="EMBL" id="BAAANF010000022">
    <property type="protein sequence ID" value="GAA1711079.1"/>
    <property type="molecule type" value="Genomic_DNA"/>
</dbReference>
<keyword evidence="3" id="KW-1185">Reference proteome</keyword>
<accession>A0ABN2ISW1</accession>
<evidence type="ECO:0000313" key="3">
    <source>
        <dbReference type="Proteomes" id="UP001500280"/>
    </source>
</evidence>
<comment type="caution">
    <text evidence="2">The sequence shown here is derived from an EMBL/GenBank/DDBJ whole genome shotgun (WGS) entry which is preliminary data.</text>
</comment>
<keyword evidence="1" id="KW-0472">Membrane</keyword>
<proteinExistence type="predicted"/>
<dbReference type="RefSeq" id="WP_344161635.1">
    <property type="nucleotide sequence ID" value="NZ_BAAANF010000022.1"/>
</dbReference>
<protein>
    <recommendedName>
        <fullName evidence="4">Type VII secretion-associated protein</fullName>
    </recommendedName>
</protein>
<gene>
    <name evidence="2" type="ORF">GCM10009745_68940</name>
</gene>
<dbReference type="Proteomes" id="UP001500280">
    <property type="component" value="Unassembled WGS sequence"/>
</dbReference>
<evidence type="ECO:0000256" key="1">
    <source>
        <dbReference type="SAM" id="Phobius"/>
    </source>
</evidence>
<evidence type="ECO:0000313" key="2">
    <source>
        <dbReference type="EMBL" id="GAA1711079.1"/>
    </source>
</evidence>
<keyword evidence="1" id="KW-0812">Transmembrane</keyword>
<evidence type="ECO:0008006" key="4">
    <source>
        <dbReference type="Google" id="ProtNLM"/>
    </source>
</evidence>
<feature type="transmembrane region" description="Helical" evidence="1">
    <location>
        <begin position="165"/>
        <end position="185"/>
    </location>
</feature>
<sequence length="389" mass="40902">MNAPEIAGYQFEQLLLEHPLAEVWRGRAFTGMEVVALVLTAEDQVVQERLVQAAREAALEPGRADTPLWAANFSAARPYAITQLVPGQSGAERLIDPLDGVMGNDDASLQAVRSLLSQYGGVAPAAVPGVAGVHGVPGVPANEGAPTGADERGALGGVVARLGGWVYAVAVLVVLIVFTVVYSAGATVGSAVKEVPDAAPPPAAVSPGALPSTVLLPGLPKITTAAYKRPDGKAGLMGATYPAGADLQVVTKAELPFAIGWPRPPAVSLLGESSTIAYRRIQTDEQSTGRKVPPDLQIALSACANLADCVKDRAAFDQAWTKSFRVPVPTVAKDERTWLATQDKPYALMMTRAFQSGGQWWLVGMAVTGREGEEPDVQRILNDIWRQTS</sequence>
<keyword evidence="1" id="KW-1133">Transmembrane helix</keyword>
<organism evidence="2 3">
    <name type="scientific">Kribbella yunnanensis</name>
    <dbReference type="NCBI Taxonomy" id="190194"/>
    <lineage>
        <taxon>Bacteria</taxon>
        <taxon>Bacillati</taxon>
        <taxon>Actinomycetota</taxon>
        <taxon>Actinomycetes</taxon>
        <taxon>Propionibacteriales</taxon>
        <taxon>Kribbellaceae</taxon>
        <taxon>Kribbella</taxon>
    </lineage>
</organism>
<name>A0ABN2ISW1_9ACTN</name>
<reference evidence="2 3" key="1">
    <citation type="journal article" date="2019" name="Int. J. Syst. Evol. Microbiol.">
        <title>The Global Catalogue of Microorganisms (GCM) 10K type strain sequencing project: providing services to taxonomists for standard genome sequencing and annotation.</title>
        <authorList>
            <consortium name="The Broad Institute Genomics Platform"/>
            <consortium name="The Broad Institute Genome Sequencing Center for Infectious Disease"/>
            <person name="Wu L."/>
            <person name="Ma J."/>
        </authorList>
    </citation>
    <scope>NUCLEOTIDE SEQUENCE [LARGE SCALE GENOMIC DNA]</scope>
    <source>
        <strain evidence="2 3">JCM 14307</strain>
    </source>
</reference>